<dbReference type="EMBL" id="DXDA01000052">
    <property type="protein sequence ID" value="HIY68988.1"/>
    <property type="molecule type" value="Genomic_DNA"/>
</dbReference>
<feature type="signal peptide" evidence="1">
    <location>
        <begin position="1"/>
        <end position="18"/>
    </location>
</feature>
<reference evidence="2" key="2">
    <citation type="submission" date="2021-04" db="EMBL/GenBank/DDBJ databases">
        <authorList>
            <person name="Gilroy R."/>
        </authorList>
    </citation>
    <scope>NUCLEOTIDE SEQUENCE</scope>
    <source>
        <strain evidence="2">5134</strain>
    </source>
</reference>
<dbReference type="Pfam" id="PF16132">
    <property type="entry name" value="DUF4843"/>
    <property type="match status" value="1"/>
</dbReference>
<feature type="chain" id="PRO_5039116066" evidence="1">
    <location>
        <begin position="19"/>
        <end position="233"/>
    </location>
</feature>
<organism evidence="2 3">
    <name type="scientific">Candidatus Alistipes intestinigallinarum</name>
    <dbReference type="NCBI Taxonomy" id="2838440"/>
    <lineage>
        <taxon>Bacteria</taxon>
        <taxon>Pseudomonadati</taxon>
        <taxon>Bacteroidota</taxon>
        <taxon>Bacteroidia</taxon>
        <taxon>Bacteroidales</taxon>
        <taxon>Rikenellaceae</taxon>
        <taxon>Alistipes</taxon>
    </lineage>
</organism>
<comment type="caution">
    <text evidence="2">The sequence shown here is derived from an EMBL/GenBank/DDBJ whole genome shotgun (WGS) entry which is preliminary data.</text>
</comment>
<dbReference type="AlphaFoldDB" id="A0A9D2CCH5"/>
<accession>A0A9D2CCH5</accession>
<dbReference type="Proteomes" id="UP000886844">
    <property type="component" value="Unassembled WGS sequence"/>
</dbReference>
<sequence length="233" mass="26070">MKKTIIFAFAAALLGAGACSEQGLPTYGDGHYVYFTEKSDEIVRFSFKTTPGEDTRTIRLAVETVTRTTDRTMSYRLEIDPAKTTAPSEAYDLDPNPVIQAGMFTGETYVTVHRTAVMDEKEVDIAVRIVEGGDFLPGPTTNCLRIIRVSNIISQPDWWNQDFADAFLGTYSNKKYEEFIKATGVSDLSEMDNSEITALCREFVYYLREQRDLGNEIFDEDGSSMLDGININA</sequence>
<name>A0A9D2CCH5_9BACT</name>
<evidence type="ECO:0000313" key="3">
    <source>
        <dbReference type="Proteomes" id="UP000886844"/>
    </source>
</evidence>
<evidence type="ECO:0000313" key="2">
    <source>
        <dbReference type="EMBL" id="HIY68988.1"/>
    </source>
</evidence>
<proteinExistence type="predicted"/>
<dbReference type="InterPro" id="IPR032299">
    <property type="entry name" value="DUF4843"/>
</dbReference>
<dbReference type="PROSITE" id="PS51257">
    <property type="entry name" value="PROKAR_LIPOPROTEIN"/>
    <property type="match status" value="1"/>
</dbReference>
<gene>
    <name evidence="2" type="ORF">H9828_06200</name>
</gene>
<protein>
    <submittedName>
        <fullName evidence="2">DUF4843 domain-containing protein</fullName>
    </submittedName>
</protein>
<reference evidence="2" key="1">
    <citation type="journal article" date="2021" name="PeerJ">
        <title>Extensive microbial diversity within the chicken gut microbiome revealed by metagenomics and culture.</title>
        <authorList>
            <person name="Gilroy R."/>
            <person name="Ravi A."/>
            <person name="Getino M."/>
            <person name="Pursley I."/>
            <person name="Horton D.L."/>
            <person name="Alikhan N.F."/>
            <person name="Baker D."/>
            <person name="Gharbi K."/>
            <person name="Hall N."/>
            <person name="Watson M."/>
            <person name="Adriaenssens E.M."/>
            <person name="Foster-Nyarko E."/>
            <person name="Jarju S."/>
            <person name="Secka A."/>
            <person name="Antonio M."/>
            <person name="Oren A."/>
            <person name="Chaudhuri R.R."/>
            <person name="La Ragione R."/>
            <person name="Hildebrand F."/>
            <person name="Pallen M.J."/>
        </authorList>
    </citation>
    <scope>NUCLEOTIDE SEQUENCE</scope>
    <source>
        <strain evidence="2">5134</strain>
    </source>
</reference>
<keyword evidence="1" id="KW-0732">Signal</keyword>
<evidence type="ECO:0000256" key="1">
    <source>
        <dbReference type="SAM" id="SignalP"/>
    </source>
</evidence>